<keyword evidence="5 7" id="KW-1133">Transmembrane helix</keyword>
<evidence type="ECO:0000259" key="9">
    <source>
        <dbReference type="PROSITE" id="PS50929"/>
    </source>
</evidence>
<evidence type="ECO:0000259" key="8">
    <source>
        <dbReference type="PROSITE" id="PS50893"/>
    </source>
</evidence>
<reference evidence="10 11" key="1">
    <citation type="submission" date="2023-06" db="EMBL/GenBank/DDBJ databases">
        <title>Draft genome sequence of Novosphingobium sp. strain IK01.</title>
        <authorList>
            <person name="Hatamoto M."/>
            <person name="Ikarashi T."/>
            <person name="Yamaguchi T."/>
        </authorList>
    </citation>
    <scope>NUCLEOTIDE SEQUENCE [LARGE SCALE GENOMIC DNA]</scope>
    <source>
        <strain evidence="10 11">IK01</strain>
    </source>
</reference>
<dbReference type="InterPro" id="IPR003593">
    <property type="entry name" value="AAA+_ATPase"/>
</dbReference>
<accession>A0ABQ6PBR7</accession>
<dbReference type="InterPro" id="IPR027417">
    <property type="entry name" value="P-loop_NTPase"/>
</dbReference>
<evidence type="ECO:0000256" key="7">
    <source>
        <dbReference type="SAM" id="Phobius"/>
    </source>
</evidence>
<dbReference type="SUPFAM" id="SSF90123">
    <property type="entry name" value="ABC transporter transmembrane region"/>
    <property type="match status" value="1"/>
</dbReference>
<dbReference type="InterPro" id="IPR011527">
    <property type="entry name" value="ABC1_TM_dom"/>
</dbReference>
<sequence>MIPLLREALAGQARTVRFAILCAMLAALAGVGLLAIAGWFLAGAALAGLAGPVAAQGFNYLIPSAAVRAAAILRTGTRYGERMLGHRAALFALAEVRTGLFRRVAASALGGDAAGRSGTLATRLGADVDALEDAVIRRVATTGAWAAALIGLGASAVIGWGGPLVVGAGLVAMRLAGRGMARAMLPGAEDRAAATHEALLADYADIAGPCADIAVYDMGPALSTHLEGLAAAHEAARHDLARAQAMMTATQTVLAGFVPLGLVLVAHMRAQPPSIPLLALALLAAMAALEPWAGLTMIDMRAHRLRAAQERIAALDSAQATAAASPAVALSEHPTLTLAGLTVTAGQRVRVGGPSGAGKTRLVETLVGLRRDCPQPLAVDGHDPRALGLAALRPAFALAGQDSTLIAGSVRDNLLLARPGLPEGALWDALGVAALDNVVRALPEGLDTWLGGDGARLSGGQKRRLVLARALLAGKPWLVLDEPSEGLDPATEATVIARLDGWLARTGTGLVLVSHRPAMAALAGDRVVDLATPSTSPAPEMEGVPA</sequence>
<evidence type="ECO:0000256" key="1">
    <source>
        <dbReference type="ARBA" id="ARBA00004651"/>
    </source>
</evidence>
<dbReference type="SUPFAM" id="SSF52540">
    <property type="entry name" value="P-loop containing nucleoside triphosphate hydrolases"/>
    <property type="match status" value="1"/>
</dbReference>
<dbReference type="SMART" id="SM00382">
    <property type="entry name" value="AAA"/>
    <property type="match status" value="1"/>
</dbReference>
<dbReference type="PROSITE" id="PS50929">
    <property type="entry name" value="ABC_TM1F"/>
    <property type="match status" value="1"/>
</dbReference>
<keyword evidence="11" id="KW-1185">Reference proteome</keyword>
<dbReference type="Proteomes" id="UP001187221">
    <property type="component" value="Unassembled WGS sequence"/>
</dbReference>
<dbReference type="PANTHER" id="PTHR24221:SF654">
    <property type="entry name" value="ATP-BINDING CASSETTE SUB-FAMILY B MEMBER 6"/>
    <property type="match status" value="1"/>
</dbReference>
<evidence type="ECO:0000256" key="6">
    <source>
        <dbReference type="ARBA" id="ARBA00023136"/>
    </source>
</evidence>
<dbReference type="InterPro" id="IPR017871">
    <property type="entry name" value="ABC_transporter-like_CS"/>
</dbReference>
<dbReference type="GO" id="GO:0005524">
    <property type="term" value="F:ATP binding"/>
    <property type="evidence" value="ECO:0007669"/>
    <property type="project" value="UniProtKB-KW"/>
</dbReference>
<keyword evidence="3" id="KW-0547">Nucleotide-binding</keyword>
<dbReference type="RefSeq" id="WP_317975851.1">
    <property type="nucleotide sequence ID" value="NZ_BTFW01000001.1"/>
</dbReference>
<evidence type="ECO:0000256" key="2">
    <source>
        <dbReference type="ARBA" id="ARBA00022692"/>
    </source>
</evidence>
<dbReference type="InterPro" id="IPR039421">
    <property type="entry name" value="Type_1_exporter"/>
</dbReference>
<evidence type="ECO:0000313" key="10">
    <source>
        <dbReference type="EMBL" id="GMM62251.1"/>
    </source>
</evidence>
<proteinExistence type="predicted"/>
<evidence type="ECO:0000256" key="4">
    <source>
        <dbReference type="ARBA" id="ARBA00022840"/>
    </source>
</evidence>
<dbReference type="InterPro" id="IPR003439">
    <property type="entry name" value="ABC_transporter-like_ATP-bd"/>
</dbReference>
<keyword evidence="4 10" id="KW-0067">ATP-binding</keyword>
<feature type="transmembrane region" description="Helical" evidence="7">
    <location>
        <begin position="252"/>
        <end position="269"/>
    </location>
</feature>
<comment type="subcellular location">
    <subcellularLocation>
        <location evidence="1">Cell membrane</location>
        <topology evidence="1">Multi-pass membrane protein</topology>
    </subcellularLocation>
</comment>
<dbReference type="Gene3D" id="3.40.50.300">
    <property type="entry name" value="P-loop containing nucleotide triphosphate hydrolases"/>
    <property type="match status" value="1"/>
</dbReference>
<gene>
    <name evidence="10" type="ORF">NUTIK01_30280</name>
</gene>
<dbReference type="Gene3D" id="1.20.1560.10">
    <property type="entry name" value="ABC transporter type 1, transmembrane domain"/>
    <property type="match status" value="1"/>
</dbReference>
<evidence type="ECO:0000256" key="5">
    <source>
        <dbReference type="ARBA" id="ARBA00022989"/>
    </source>
</evidence>
<feature type="transmembrane region" description="Helical" evidence="7">
    <location>
        <begin position="275"/>
        <end position="298"/>
    </location>
</feature>
<comment type="caution">
    <text evidence="10">The sequence shown here is derived from an EMBL/GenBank/DDBJ whole genome shotgun (WGS) entry which is preliminary data.</text>
</comment>
<dbReference type="EMBL" id="BTFW01000001">
    <property type="protein sequence ID" value="GMM62251.1"/>
    <property type="molecule type" value="Genomic_DNA"/>
</dbReference>
<feature type="transmembrane region" description="Helical" evidence="7">
    <location>
        <begin position="145"/>
        <end position="172"/>
    </location>
</feature>
<feature type="transmembrane region" description="Helical" evidence="7">
    <location>
        <begin position="20"/>
        <end position="42"/>
    </location>
</feature>
<dbReference type="Pfam" id="PF00005">
    <property type="entry name" value="ABC_tran"/>
    <property type="match status" value="1"/>
</dbReference>
<organism evidence="10 11">
    <name type="scientific">Novosphingobium pituita</name>
    <dbReference type="NCBI Taxonomy" id="3056842"/>
    <lineage>
        <taxon>Bacteria</taxon>
        <taxon>Pseudomonadati</taxon>
        <taxon>Pseudomonadota</taxon>
        <taxon>Alphaproteobacteria</taxon>
        <taxon>Sphingomonadales</taxon>
        <taxon>Sphingomonadaceae</taxon>
        <taxon>Novosphingobium</taxon>
    </lineage>
</organism>
<name>A0ABQ6PBR7_9SPHN</name>
<keyword evidence="2 7" id="KW-0812">Transmembrane</keyword>
<feature type="domain" description="ABC transporter" evidence="8">
    <location>
        <begin position="315"/>
        <end position="546"/>
    </location>
</feature>
<dbReference type="PROSITE" id="PS00211">
    <property type="entry name" value="ABC_TRANSPORTER_1"/>
    <property type="match status" value="1"/>
</dbReference>
<dbReference type="InterPro" id="IPR036640">
    <property type="entry name" value="ABC1_TM_sf"/>
</dbReference>
<dbReference type="PANTHER" id="PTHR24221">
    <property type="entry name" value="ATP-BINDING CASSETTE SUB-FAMILY B"/>
    <property type="match status" value="1"/>
</dbReference>
<keyword evidence="6 7" id="KW-0472">Membrane</keyword>
<protein>
    <submittedName>
        <fullName evidence="10">Amino acid ABC transporter ATP-binding/permease protein</fullName>
    </submittedName>
</protein>
<dbReference type="PROSITE" id="PS50893">
    <property type="entry name" value="ABC_TRANSPORTER_2"/>
    <property type="match status" value="1"/>
</dbReference>
<feature type="domain" description="ABC transmembrane type-1" evidence="9">
    <location>
        <begin position="18"/>
        <end position="184"/>
    </location>
</feature>
<evidence type="ECO:0000256" key="3">
    <source>
        <dbReference type="ARBA" id="ARBA00022741"/>
    </source>
</evidence>
<evidence type="ECO:0000313" key="11">
    <source>
        <dbReference type="Proteomes" id="UP001187221"/>
    </source>
</evidence>